<sequence length="49" mass="5775">MTPKAIYTDNDKFKVVTLEKQKKFMDVIKEHKYRLMFILALGIGIRMGN</sequence>
<dbReference type="EMBL" id="VSSQ01000468">
    <property type="protein sequence ID" value="MPL95459.1"/>
    <property type="molecule type" value="Genomic_DNA"/>
</dbReference>
<protein>
    <recommendedName>
        <fullName evidence="2">Tyr recombinase domain-containing protein</fullName>
    </recommendedName>
</protein>
<evidence type="ECO:0000313" key="1">
    <source>
        <dbReference type="EMBL" id="MPL95459.1"/>
    </source>
</evidence>
<dbReference type="AlphaFoldDB" id="A0A644VVL1"/>
<proteinExistence type="predicted"/>
<organism evidence="1">
    <name type="scientific">bioreactor metagenome</name>
    <dbReference type="NCBI Taxonomy" id="1076179"/>
    <lineage>
        <taxon>unclassified sequences</taxon>
        <taxon>metagenomes</taxon>
        <taxon>ecological metagenomes</taxon>
    </lineage>
</organism>
<accession>A0A644VVL1</accession>
<name>A0A644VVL1_9ZZZZ</name>
<evidence type="ECO:0008006" key="2">
    <source>
        <dbReference type="Google" id="ProtNLM"/>
    </source>
</evidence>
<comment type="caution">
    <text evidence="1">The sequence shown here is derived from an EMBL/GenBank/DDBJ whole genome shotgun (WGS) entry which is preliminary data.</text>
</comment>
<gene>
    <name evidence="1" type="ORF">SDC9_41630</name>
</gene>
<reference evidence="1" key="1">
    <citation type="submission" date="2019-08" db="EMBL/GenBank/DDBJ databases">
        <authorList>
            <person name="Kucharzyk K."/>
            <person name="Murdoch R.W."/>
            <person name="Higgins S."/>
            <person name="Loffler F."/>
        </authorList>
    </citation>
    <scope>NUCLEOTIDE SEQUENCE</scope>
</reference>